<comment type="function">
    <text evidence="4">Catalyzes the 6-electron oxidation of protoporphyrinogen-IX to form protoporphyrin-IX.</text>
</comment>
<evidence type="ECO:0000256" key="4">
    <source>
        <dbReference type="RuleBase" id="RU367069"/>
    </source>
</evidence>
<dbReference type="EC" id="1.3.3.4" evidence="4"/>
<comment type="catalytic activity">
    <reaction evidence="4">
        <text>protoporphyrinogen IX + 3 O2 = protoporphyrin IX + 3 H2O2</text>
        <dbReference type="Rhea" id="RHEA:25576"/>
        <dbReference type="ChEBI" id="CHEBI:15379"/>
        <dbReference type="ChEBI" id="CHEBI:16240"/>
        <dbReference type="ChEBI" id="CHEBI:57306"/>
        <dbReference type="ChEBI" id="CHEBI:57307"/>
        <dbReference type="EC" id="1.3.3.4"/>
    </reaction>
</comment>
<dbReference type="InterPro" id="IPR002937">
    <property type="entry name" value="Amino_oxidase"/>
</dbReference>
<proteinExistence type="inferred from homology"/>
<dbReference type="PANTHER" id="PTHR42923:SF3">
    <property type="entry name" value="PROTOPORPHYRINOGEN OXIDASE"/>
    <property type="match status" value="1"/>
</dbReference>
<evidence type="ECO:0000259" key="5">
    <source>
        <dbReference type="Pfam" id="PF01593"/>
    </source>
</evidence>
<evidence type="ECO:0000256" key="1">
    <source>
        <dbReference type="ARBA" id="ARBA00022630"/>
    </source>
</evidence>
<dbReference type="PANTHER" id="PTHR42923">
    <property type="entry name" value="PROTOPORPHYRINOGEN OXIDASE"/>
    <property type="match status" value="1"/>
</dbReference>
<dbReference type="InterPro" id="IPR050464">
    <property type="entry name" value="Zeta_carotene_desat/Oxidored"/>
</dbReference>
<feature type="domain" description="Amine oxidase" evidence="5">
    <location>
        <begin position="28"/>
        <end position="406"/>
    </location>
</feature>
<gene>
    <name evidence="6" type="ORF">PSON_ATCC_30995.1.T0700139</name>
</gene>
<comment type="similarity">
    <text evidence="4">Belongs to the protoporphyrinogen/coproporphyrinogen oxidase family. Protoporphyrinogen oxidase subfamily.</text>
</comment>
<dbReference type="Pfam" id="PF01593">
    <property type="entry name" value="Amino_oxidase"/>
    <property type="match status" value="1"/>
</dbReference>
<evidence type="ECO:0000313" key="6">
    <source>
        <dbReference type="EMBL" id="CAD8098479.1"/>
    </source>
</evidence>
<dbReference type="GO" id="GO:0006782">
    <property type="term" value="P:protoporphyrinogen IX biosynthetic process"/>
    <property type="evidence" value="ECO:0007669"/>
    <property type="project" value="UniProtKB-UniRule"/>
</dbReference>
<keyword evidence="1 4" id="KW-0285">Flavoprotein</keyword>
<keyword evidence="7" id="KW-1185">Reference proteome</keyword>
<sequence length="455" mass="53985">MSYQFVIVGACLSGLSKAFFIKHLFPKAKITLIEQSNRIGGMIQTRKENQNQFIFEEGPHSIKIGRYDRPLFYMIDKIGLYPELVTSIQQPYNYIYWKDELKSVPQRMNFETISRFIKDHGKEELLNLIKAYPKLLLNKQVTDNLGEYLDEILGKELTKKYAETVYYGSYGESVYNLSRNMCFDKIYMQSYDEVELKKDLIYDKEFEQIRDKKLRKAHSYRFTYGLESLPKRLLRYLKDNLRENFEIYLDTKVQELNIEQKELIIEKEDKNIQKIYYDKLLLNVPSSQIATMIQNQSLDKLKEDLKKIKYTSLITRNICWDQKILPRNFRGSGYLINPNENKNILGMVTDSLQFPMQYPQDSTSVTVLSLKDVEDDQILKELSIHLGMNIQDPKMIIKKNWMDCWIKWNPGYFDKMMMIEKELEEKSIIIGANHFTMSIPELVYLSYSKMKQLYV</sequence>
<dbReference type="AlphaFoldDB" id="A0A8S1P608"/>
<organism evidence="6 7">
    <name type="scientific">Paramecium sonneborni</name>
    <dbReference type="NCBI Taxonomy" id="65129"/>
    <lineage>
        <taxon>Eukaryota</taxon>
        <taxon>Sar</taxon>
        <taxon>Alveolata</taxon>
        <taxon>Ciliophora</taxon>
        <taxon>Intramacronucleata</taxon>
        <taxon>Oligohymenophorea</taxon>
        <taxon>Peniculida</taxon>
        <taxon>Parameciidae</taxon>
        <taxon>Paramecium</taxon>
    </lineage>
</organism>
<keyword evidence="2 4" id="KW-0274">FAD</keyword>
<protein>
    <recommendedName>
        <fullName evidence="4">Protoporphyrinogen oxidase</fullName>
        <ecNumber evidence="4">1.3.3.4</ecNumber>
    </recommendedName>
</protein>
<dbReference type="Proteomes" id="UP000692954">
    <property type="component" value="Unassembled WGS sequence"/>
</dbReference>
<reference evidence="6" key="1">
    <citation type="submission" date="2021-01" db="EMBL/GenBank/DDBJ databases">
        <authorList>
            <consortium name="Genoscope - CEA"/>
            <person name="William W."/>
        </authorList>
    </citation>
    <scope>NUCLEOTIDE SEQUENCE</scope>
</reference>
<keyword evidence="3 4" id="KW-0560">Oxidoreductase</keyword>
<name>A0A8S1P608_9CILI</name>
<comment type="caution">
    <text evidence="6">The sequence shown here is derived from an EMBL/GenBank/DDBJ whole genome shotgun (WGS) entry which is preliminary data.</text>
</comment>
<comment type="subcellular location">
    <subcellularLocation>
        <location evidence="4">Mitochondrion inner membrane</location>
    </subcellularLocation>
</comment>
<comment type="pathway">
    <text evidence="4">Porphyrin-containing compound metabolism; protoporphyrin-IX biosynthesis; protoporphyrin-IX from protoporphyrinogen-IX: step 1/1.</text>
</comment>
<dbReference type="OrthoDB" id="419752at2759"/>
<dbReference type="GO" id="GO:0005743">
    <property type="term" value="C:mitochondrial inner membrane"/>
    <property type="evidence" value="ECO:0007669"/>
    <property type="project" value="UniProtKB-SubCell"/>
</dbReference>
<keyword evidence="4" id="KW-0627">Porphyrin biosynthesis</keyword>
<keyword evidence="4" id="KW-0350">Heme biosynthesis</keyword>
<accession>A0A8S1P608</accession>
<dbReference type="NCBIfam" id="TIGR00562">
    <property type="entry name" value="proto_IX_ox"/>
    <property type="match status" value="1"/>
</dbReference>
<evidence type="ECO:0000313" key="7">
    <source>
        <dbReference type="Proteomes" id="UP000692954"/>
    </source>
</evidence>
<dbReference type="GO" id="GO:0004729">
    <property type="term" value="F:oxygen-dependent protoporphyrinogen oxidase activity"/>
    <property type="evidence" value="ECO:0007669"/>
    <property type="project" value="UniProtKB-UniRule"/>
</dbReference>
<dbReference type="InterPro" id="IPR004572">
    <property type="entry name" value="Protoporphyrinogen_oxidase"/>
</dbReference>
<evidence type="ECO:0000256" key="2">
    <source>
        <dbReference type="ARBA" id="ARBA00022827"/>
    </source>
</evidence>
<dbReference type="EMBL" id="CAJJDN010000070">
    <property type="protein sequence ID" value="CAD8098479.1"/>
    <property type="molecule type" value="Genomic_DNA"/>
</dbReference>
<comment type="cofactor">
    <cofactor evidence="4">
        <name>FAD</name>
        <dbReference type="ChEBI" id="CHEBI:57692"/>
    </cofactor>
    <text evidence="4">Binds 1 FAD per subunit.</text>
</comment>
<evidence type="ECO:0000256" key="3">
    <source>
        <dbReference type="ARBA" id="ARBA00023002"/>
    </source>
</evidence>